<organism evidence="9 10">
    <name type="scientific">Polynucleobacter victoriensis</name>
    <dbReference type="NCBI Taxonomy" id="2049319"/>
    <lineage>
        <taxon>Bacteria</taxon>
        <taxon>Pseudomonadati</taxon>
        <taxon>Pseudomonadota</taxon>
        <taxon>Betaproteobacteria</taxon>
        <taxon>Burkholderiales</taxon>
        <taxon>Burkholderiaceae</taxon>
        <taxon>Polynucleobacter</taxon>
    </lineage>
</organism>
<keyword evidence="3 6" id="KW-0479">Metal-binding</keyword>
<dbReference type="PRINTS" id="PR00606">
    <property type="entry name" value="CYTCHROMECID"/>
</dbReference>
<dbReference type="InterPro" id="IPR036909">
    <property type="entry name" value="Cyt_c-like_dom_sf"/>
</dbReference>
<dbReference type="AlphaFoldDB" id="A0A212TAT5"/>
<keyword evidence="1" id="KW-0813">Transport</keyword>
<keyword evidence="10" id="KW-1185">Reference proteome</keyword>
<keyword evidence="7" id="KW-0732">Signal</keyword>
<dbReference type="GO" id="GO:0005506">
    <property type="term" value="F:iron ion binding"/>
    <property type="evidence" value="ECO:0007669"/>
    <property type="project" value="InterPro"/>
</dbReference>
<dbReference type="SUPFAM" id="SSF46626">
    <property type="entry name" value="Cytochrome c"/>
    <property type="match status" value="1"/>
</dbReference>
<dbReference type="GO" id="GO:0020037">
    <property type="term" value="F:heme binding"/>
    <property type="evidence" value="ECO:0007669"/>
    <property type="project" value="InterPro"/>
</dbReference>
<feature type="signal peptide" evidence="7">
    <location>
        <begin position="1"/>
        <end position="21"/>
    </location>
</feature>
<evidence type="ECO:0000259" key="8">
    <source>
        <dbReference type="PROSITE" id="PS51007"/>
    </source>
</evidence>
<keyword evidence="2 6" id="KW-0349">Heme</keyword>
<dbReference type="Pfam" id="PF00034">
    <property type="entry name" value="Cytochrom_C"/>
    <property type="match status" value="1"/>
</dbReference>
<evidence type="ECO:0000256" key="2">
    <source>
        <dbReference type="ARBA" id="ARBA00022617"/>
    </source>
</evidence>
<evidence type="ECO:0000256" key="7">
    <source>
        <dbReference type="SAM" id="SignalP"/>
    </source>
</evidence>
<gene>
    <name evidence="9" type="ORF">SAMN06295916_0778</name>
</gene>
<evidence type="ECO:0000256" key="3">
    <source>
        <dbReference type="ARBA" id="ARBA00022723"/>
    </source>
</evidence>
<keyword evidence="4" id="KW-0249">Electron transport</keyword>
<feature type="binding site" description="covalent" evidence="6">
    <location>
        <position position="80"/>
    </location>
    <ligand>
        <name>heme c</name>
        <dbReference type="ChEBI" id="CHEBI:61717"/>
    </ligand>
</feature>
<evidence type="ECO:0000256" key="6">
    <source>
        <dbReference type="PIRSR" id="PIRSR602324-1"/>
    </source>
</evidence>
<evidence type="ECO:0000256" key="1">
    <source>
        <dbReference type="ARBA" id="ARBA00022448"/>
    </source>
</evidence>
<comment type="PTM">
    <text evidence="6">Binds 1 heme c group covalently per subunit.</text>
</comment>
<feature type="binding site" description="covalent" evidence="6">
    <location>
        <position position="35"/>
    </location>
    <ligand>
        <name>heme c</name>
        <dbReference type="ChEBI" id="CHEBI:61717"/>
    </ligand>
</feature>
<feature type="domain" description="Cytochrome c" evidence="8">
    <location>
        <begin position="11"/>
        <end position="102"/>
    </location>
</feature>
<name>A0A212TAT5_9BURK</name>
<reference evidence="9 10" key="1">
    <citation type="submission" date="2017-06" db="EMBL/GenBank/DDBJ databases">
        <authorList>
            <person name="Kim H.J."/>
            <person name="Triplett B.A."/>
        </authorList>
    </citation>
    <scope>NUCLEOTIDE SEQUENCE [LARGE SCALE GENOMIC DNA]</scope>
    <source>
        <strain evidence="9 10">MWH-VicM1</strain>
    </source>
</reference>
<accession>A0A212TAT5</accession>
<proteinExistence type="predicted"/>
<feature type="binding site" description="covalent" evidence="6">
    <location>
        <position position="31"/>
    </location>
    <ligand>
        <name>heme c</name>
        <dbReference type="ChEBI" id="CHEBI:61717"/>
    </ligand>
</feature>
<dbReference type="Gene3D" id="1.10.760.10">
    <property type="entry name" value="Cytochrome c-like domain"/>
    <property type="match status" value="1"/>
</dbReference>
<dbReference type="RefSeq" id="WP_088812649.1">
    <property type="nucleotide sequence ID" value="NZ_FYEX01000001.1"/>
</dbReference>
<evidence type="ECO:0000256" key="5">
    <source>
        <dbReference type="ARBA" id="ARBA00023004"/>
    </source>
</evidence>
<dbReference type="PROSITE" id="PS51007">
    <property type="entry name" value="CYTC"/>
    <property type="match status" value="1"/>
</dbReference>
<protein>
    <submittedName>
        <fullName evidence="9">Cytochrome c</fullName>
    </submittedName>
</protein>
<evidence type="ECO:0000256" key="4">
    <source>
        <dbReference type="ARBA" id="ARBA00022982"/>
    </source>
</evidence>
<sequence>MKTLIKLALPVAMLVSAPAFADQALATKNGCTACHAADKKLVGPAFQDIAKKYAGDAGAVDKMAAKIKAGGKGSWGPVPMPAHPQINDADLKTLAVWALKGGPAK</sequence>
<dbReference type="EMBL" id="FYEX01000001">
    <property type="protein sequence ID" value="SNC62936.1"/>
    <property type="molecule type" value="Genomic_DNA"/>
</dbReference>
<dbReference type="OrthoDB" id="9814063at2"/>
<dbReference type="GO" id="GO:0009055">
    <property type="term" value="F:electron transfer activity"/>
    <property type="evidence" value="ECO:0007669"/>
    <property type="project" value="InterPro"/>
</dbReference>
<feature type="chain" id="PRO_5012939643" evidence="7">
    <location>
        <begin position="22"/>
        <end position="105"/>
    </location>
</feature>
<dbReference type="InterPro" id="IPR009056">
    <property type="entry name" value="Cyt_c-like_dom"/>
</dbReference>
<evidence type="ECO:0000313" key="10">
    <source>
        <dbReference type="Proteomes" id="UP000197215"/>
    </source>
</evidence>
<evidence type="ECO:0000313" key="9">
    <source>
        <dbReference type="EMBL" id="SNC62936.1"/>
    </source>
</evidence>
<keyword evidence="5 6" id="KW-0408">Iron</keyword>
<dbReference type="Proteomes" id="UP000197215">
    <property type="component" value="Unassembled WGS sequence"/>
</dbReference>
<dbReference type="InterPro" id="IPR002324">
    <property type="entry name" value="Cyt_c_ID"/>
</dbReference>